<protein>
    <recommendedName>
        <fullName evidence="6">Mini-ribonuclease 3</fullName>
        <shortName evidence="6">Mini-3</shortName>
        <shortName evidence="6">Mini-RNase 3</shortName>
        <ecNumber evidence="6">3.1.26.-</ecNumber>
    </recommendedName>
    <alternativeName>
        <fullName evidence="6">Mini-RNase III</fullName>
        <shortName evidence="6">Mini-III</shortName>
    </alternativeName>
</protein>
<evidence type="ECO:0000256" key="5">
    <source>
        <dbReference type="ARBA" id="ARBA00022801"/>
    </source>
</evidence>
<evidence type="ECO:0000259" key="7">
    <source>
        <dbReference type="Pfam" id="PF00636"/>
    </source>
</evidence>
<organism evidence="8 9">
    <name type="scientific">Agathobaculum hominis</name>
    <dbReference type="NCBI Taxonomy" id="2763014"/>
    <lineage>
        <taxon>Bacteria</taxon>
        <taxon>Bacillati</taxon>
        <taxon>Bacillota</taxon>
        <taxon>Clostridia</taxon>
        <taxon>Eubacteriales</taxon>
        <taxon>Butyricicoccaceae</taxon>
        <taxon>Agathobaculum</taxon>
    </lineage>
</organism>
<dbReference type="PIRSF" id="PIRSF005520">
    <property type="entry name" value="UCP005520"/>
    <property type="match status" value="1"/>
</dbReference>
<comment type="caution">
    <text evidence="8">The sequence shown here is derived from an EMBL/GenBank/DDBJ whole genome shotgun (WGS) entry which is preliminary data.</text>
</comment>
<evidence type="ECO:0000256" key="1">
    <source>
        <dbReference type="ARBA" id="ARBA00022517"/>
    </source>
</evidence>
<keyword evidence="4 6" id="KW-0255">Endonuclease</keyword>
<dbReference type="Pfam" id="PF00636">
    <property type="entry name" value="Ribonuclease_3"/>
    <property type="match status" value="1"/>
</dbReference>
<dbReference type="HAMAP" id="MF_01468">
    <property type="entry name" value="RNase_Mini_III"/>
    <property type="match status" value="1"/>
</dbReference>
<evidence type="ECO:0000256" key="6">
    <source>
        <dbReference type="HAMAP-Rule" id="MF_01468"/>
    </source>
</evidence>
<comment type="similarity">
    <text evidence="6">Belongs to the MrnC RNase family.</text>
</comment>
<dbReference type="InterPro" id="IPR036389">
    <property type="entry name" value="RNase_III_sf"/>
</dbReference>
<dbReference type="InterPro" id="IPR008226">
    <property type="entry name" value="Mini3_fam"/>
</dbReference>
<dbReference type="EMBL" id="JACOPK010000005">
    <property type="protein sequence ID" value="MBC5695618.1"/>
    <property type="molecule type" value="Genomic_DNA"/>
</dbReference>
<keyword evidence="6" id="KW-0694">RNA-binding</keyword>
<gene>
    <name evidence="6" type="primary">mrnC</name>
    <name evidence="8" type="ORF">H8S02_06635</name>
</gene>
<keyword evidence="6" id="KW-0963">Cytoplasm</keyword>
<keyword evidence="2 6" id="KW-0698">rRNA processing</keyword>
<keyword evidence="6" id="KW-0460">Magnesium</keyword>
<reference evidence="8 9" key="1">
    <citation type="submission" date="2020-08" db="EMBL/GenBank/DDBJ databases">
        <title>Genome public.</title>
        <authorList>
            <person name="Liu C."/>
            <person name="Sun Q."/>
        </authorList>
    </citation>
    <scope>NUCLEOTIDE SEQUENCE [LARGE SCALE GENOMIC DNA]</scope>
    <source>
        <strain evidence="8 9">M2</strain>
    </source>
</reference>
<keyword evidence="1 6" id="KW-0690">Ribosome biogenesis</keyword>
<comment type="function">
    <text evidence="6">Involved in correct processing of both the 5' and 3' ends of 23S rRNA precursor. Processes 30S rRNA precursor transcript even in absence of ribonuclease 3 (Rnc); Rnc processes 30S rRNA into smaller rRNA precursors.</text>
</comment>
<dbReference type="InterPro" id="IPR000999">
    <property type="entry name" value="RNase_III_dom"/>
</dbReference>
<keyword evidence="3 6" id="KW-0540">Nuclease</keyword>
<keyword evidence="5 6" id="KW-0378">Hydrolase</keyword>
<keyword evidence="6" id="KW-0699">rRNA-binding</keyword>
<name>A0ABR7GMT0_9FIRM</name>
<evidence type="ECO:0000313" key="9">
    <source>
        <dbReference type="Proteomes" id="UP000641741"/>
    </source>
</evidence>
<keyword evidence="9" id="KW-1185">Reference proteome</keyword>
<evidence type="ECO:0000256" key="2">
    <source>
        <dbReference type="ARBA" id="ARBA00022552"/>
    </source>
</evidence>
<comment type="subcellular location">
    <subcellularLocation>
        <location evidence="6">Cytoplasm</location>
    </subcellularLocation>
</comment>
<dbReference type="SUPFAM" id="SSF69065">
    <property type="entry name" value="RNase III domain-like"/>
    <property type="match status" value="1"/>
</dbReference>
<evidence type="ECO:0000256" key="4">
    <source>
        <dbReference type="ARBA" id="ARBA00022759"/>
    </source>
</evidence>
<dbReference type="EC" id="3.1.26.-" evidence="6"/>
<dbReference type="PANTHER" id="PTHR34276:SF1">
    <property type="entry name" value="MINI-RIBONUCLEASE 3"/>
    <property type="match status" value="1"/>
</dbReference>
<accession>A0ABR7GMT0</accession>
<evidence type="ECO:0000313" key="8">
    <source>
        <dbReference type="EMBL" id="MBC5695618.1"/>
    </source>
</evidence>
<proteinExistence type="inferred from homology"/>
<dbReference type="PANTHER" id="PTHR34276">
    <property type="entry name" value="MINI-RIBONUCLEASE 3"/>
    <property type="match status" value="1"/>
</dbReference>
<feature type="domain" description="RNase III" evidence="7">
    <location>
        <begin position="20"/>
        <end position="117"/>
    </location>
</feature>
<feature type="active site" evidence="6">
    <location>
        <position position="26"/>
    </location>
</feature>
<comment type="subunit">
    <text evidence="6">Homodimer.</text>
</comment>
<comment type="cofactor">
    <cofactor evidence="6">
        <name>Mg(2+)</name>
        <dbReference type="ChEBI" id="CHEBI:18420"/>
    </cofactor>
</comment>
<dbReference type="Proteomes" id="UP000641741">
    <property type="component" value="Unassembled WGS sequence"/>
</dbReference>
<evidence type="ECO:0000256" key="3">
    <source>
        <dbReference type="ARBA" id="ARBA00022722"/>
    </source>
</evidence>
<dbReference type="RefSeq" id="WP_118685759.1">
    <property type="nucleotide sequence ID" value="NZ_JACOPK010000005.1"/>
</dbReference>
<sequence length="133" mass="14817">MDYLHPKLDDAAIARMSSLALAHVGDAVYEILVRTHLACGGTQTAKNLHSQTITLVRASAQAKAIEHILPDLTEEEETVYRHGRNAKPKTVPKSATVAEYAHATALEALFGWLYLKQRYDRINELFGRIAETF</sequence>
<dbReference type="Gene3D" id="1.10.1520.10">
    <property type="entry name" value="Ribonuclease III domain"/>
    <property type="match status" value="1"/>
</dbReference>